<evidence type="ECO:0000256" key="7">
    <source>
        <dbReference type="SAM" id="Coils"/>
    </source>
</evidence>
<dbReference type="PANTHER" id="PTHR14211:SF7">
    <property type="entry name" value="RIBOSOME BIOGENESIS PROTEIN NOP53"/>
    <property type="match status" value="1"/>
</dbReference>
<name>A0A8S1KPD2_9CILI</name>
<accession>A0A8S1KPD2</accession>
<evidence type="ECO:0000313" key="10">
    <source>
        <dbReference type="Proteomes" id="UP000692954"/>
    </source>
</evidence>
<dbReference type="GO" id="GO:0008097">
    <property type="term" value="F:5S rRNA binding"/>
    <property type="evidence" value="ECO:0007669"/>
    <property type="project" value="TreeGrafter"/>
</dbReference>
<dbReference type="GO" id="GO:0005654">
    <property type="term" value="C:nucleoplasm"/>
    <property type="evidence" value="ECO:0007669"/>
    <property type="project" value="UniProtKB-SubCell"/>
</dbReference>
<sequence>MVNIKKKNLRARQGTQRWRKNIIVEMGEFENIDFTQNDAKPVDFQVDAQPINIYENKDRFKKKPTDPKKQSKQEKIKIQNMAQQQGKQQQQQKQNEIKDLWSQEGGQKRIQGTDVKAVVTPHPGQSYNPQLKDYNELLDEVVKKEIRSHQRLQNEETEAEKAQKLLQREREKKKKRKMSMIQKIHGKEVVDRMIEKKKNHELLLVKKIKKELNAEAKMRLEKRKQQRKEKKLLERARKLQGRNLVPIKIGNKKVEVTQDEFVLDDQLKSRLRHVTQGDLLVKSEFDGFVRRGLIEPKSKSNKLSKAKVPLYKIKEK</sequence>
<dbReference type="AlphaFoldDB" id="A0A8S1KPD2"/>
<dbReference type="EMBL" id="CAJJDN010000010">
    <property type="protein sequence ID" value="CAD8056271.1"/>
    <property type="molecule type" value="Genomic_DNA"/>
</dbReference>
<protein>
    <recommendedName>
        <fullName evidence="4">Ribosome biogenesis protein NOP53</fullName>
    </recommendedName>
</protein>
<feature type="compositionally biased region" description="Basic and acidic residues" evidence="8">
    <location>
        <begin position="55"/>
        <end position="77"/>
    </location>
</feature>
<feature type="region of interest" description="Disordered" evidence="8">
    <location>
        <begin position="53"/>
        <end position="96"/>
    </location>
</feature>
<dbReference type="Proteomes" id="UP000692954">
    <property type="component" value="Unassembled WGS sequence"/>
</dbReference>
<evidence type="ECO:0000256" key="1">
    <source>
        <dbReference type="ARBA" id="ARBA00004604"/>
    </source>
</evidence>
<feature type="compositionally biased region" description="Low complexity" evidence="8">
    <location>
        <begin position="83"/>
        <end position="94"/>
    </location>
</feature>
<dbReference type="OrthoDB" id="5072at2759"/>
<dbReference type="InterPro" id="IPR011687">
    <property type="entry name" value="Nop53/GLTSCR2"/>
</dbReference>
<reference evidence="9" key="1">
    <citation type="submission" date="2021-01" db="EMBL/GenBank/DDBJ databases">
        <authorList>
            <consortium name="Genoscope - CEA"/>
            <person name="William W."/>
        </authorList>
    </citation>
    <scope>NUCLEOTIDE SEQUENCE</scope>
</reference>
<feature type="coiled-coil region" evidence="7">
    <location>
        <begin position="142"/>
        <end position="176"/>
    </location>
</feature>
<evidence type="ECO:0000256" key="2">
    <source>
        <dbReference type="ARBA" id="ARBA00004642"/>
    </source>
</evidence>
<dbReference type="PANTHER" id="PTHR14211">
    <property type="entry name" value="GLIOMA SUPPRESSOR CANDIDATE REGION GENE 2"/>
    <property type="match status" value="1"/>
</dbReference>
<keyword evidence="5" id="KW-0690">Ribosome biogenesis</keyword>
<comment type="subcellular location">
    <subcellularLocation>
        <location evidence="1">Nucleus</location>
        <location evidence="1">Nucleolus</location>
    </subcellularLocation>
    <subcellularLocation>
        <location evidence="2">Nucleus</location>
        <location evidence="2">Nucleoplasm</location>
    </subcellularLocation>
</comment>
<evidence type="ECO:0000256" key="3">
    <source>
        <dbReference type="ARBA" id="ARBA00008838"/>
    </source>
</evidence>
<dbReference type="GO" id="GO:0006364">
    <property type="term" value="P:rRNA processing"/>
    <property type="evidence" value="ECO:0007669"/>
    <property type="project" value="TreeGrafter"/>
</dbReference>
<comment type="caution">
    <text evidence="9">The sequence shown here is derived from an EMBL/GenBank/DDBJ whole genome shotgun (WGS) entry which is preliminary data.</text>
</comment>
<dbReference type="GO" id="GO:0005730">
    <property type="term" value="C:nucleolus"/>
    <property type="evidence" value="ECO:0007669"/>
    <property type="project" value="UniProtKB-SubCell"/>
</dbReference>
<organism evidence="9 10">
    <name type="scientific">Paramecium sonneborni</name>
    <dbReference type="NCBI Taxonomy" id="65129"/>
    <lineage>
        <taxon>Eukaryota</taxon>
        <taxon>Sar</taxon>
        <taxon>Alveolata</taxon>
        <taxon>Ciliophora</taxon>
        <taxon>Intramacronucleata</taxon>
        <taxon>Oligohymenophorea</taxon>
        <taxon>Peniculida</taxon>
        <taxon>Parameciidae</taxon>
        <taxon>Paramecium</taxon>
    </lineage>
</organism>
<evidence type="ECO:0000256" key="6">
    <source>
        <dbReference type="ARBA" id="ARBA00023242"/>
    </source>
</evidence>
<evidence type="ECO:0000313" key="9">
    <source>
        <dbReference type="EMBL" id="CAD8056271.1"/>
    </source>
</evidence>
<feature type="coiled-coil region" evidence="7">
    <location>
        <begin position="209"/>
        <end position="242"/>
    </location>
</feature>
<keyword evidence="7" id="KW-0175">Coiled coil</keyword>
<evidence type="ECO:0000256" key="4">
    <source>
        <dbReference type="ARBA" id="ARBA00018339"/>
    </source>
</evidence>
<proteinExistence type="inferred from homology"/>
<evidence type="ECO:0000256" key="8">
    <source>
        <dbReference type="SAM" id="MobiDB-lite"/>
    </source>
</evidence>
<keyword evidence="6" id="KW-0539">Nucleus</keyword>
<dbReference type="GO" id="GO:0000027">
    <property type="term" value="P:ribosomal large subunit assembly"/>
    <property type="evidence" value="ECO:0007669"/>
    <property type="project" value="TreeGrafter"/>
</dbReference>
<dbReference type="Pfam" id="PF07767">
    <property type="entry name" value="Nop53"/>
    <property type="match status" value="1"/>
</dbReference>
<evidence type="ECO:0000256" key="5">
    <source>
        <dbReference type="ARBA" id="ARBA00022517"/>
    </source>
</evidence>
<gene>
    <name evidence="9" type="ORF">PSON_ATCC_30995.1.T0100154</name>
</gene>
<comment type="similarity">
    <text evidence="3">Belongs to the NOP53 family.</text>
</comment>
<keyword evidence="10" id="KW-1185">Reference proteome</keyword>
<dbReference type="PIRSF" id="PIRSF017302">
    <property type="entry name" value="Gltscr2"/>
    <property type="match status" value="1"/>
</dbReference>